<keyword evidence="6" id="KW-0325">Glycoprotein</keyword>
<dbReference type="InterPro" id="IPR011701">
    <property type="entry name" value="MFS"/>
</dbReference>
<evidence type="ECO:0000313" key="9">
    <source>
        <dbReference type="Proteomes" id="UP000547976"/>
    </source>
</evidence>
<dbReference type="Proteomes" id="UP000547976">
    <property type="component" value="Unassembled WGS sequence"/>
</dbReference>
<accession>A0A8H5UYR4</accession>
<dbReference type="EMBL" id="JAAOAV010000093">
    <property type="protein sequence ID" value="KAF5603123.1"/>
    <property type="molecule type" value="Genomic_DNA"/>
</dbReference>
<feature type="transmembrane region" description="Helical" evidence="7">
    <location>
        <begin position="289"/>
        <end position="308"/>
    </location>
</feature>
<sequence>MSNVQDKNQPEALDVEEKGHSDHLEKHDAHIFSAVDETGTHRKIDPAEIKLVKKLDWIILPVLWIMYWFNYLDRNAITVARLDGLEKELNLTSTEYQTCVSILFVGYILGQIPSSLVLTRFFLGVTEAPLYPGALYVLSIFYTKKEIATRISILFTANICGTAFAGLIAIGMFEMSGVAGLAGWRWLFILQGIITFVISLASAFVLPDEPSNTRWLTEEERILAHERIAADTVQIRTNTTTFAGLIDACKDPRLWVLVFMQHFHMAASNFKNFFPTIVGTLGFDRNTTLALTCPPYIVSGIVCIVWAANSGRMNERTWHITLAKVMAVLGFILACTVHNTGARYFAMCVFASGVYACNSVILGWVASTCGQTREKKAISLALANTVATLGPIYTPYLWPSSDEPMYPVAMSSSAAFSAASAVLAWVL</sequence>
<dbReference type="GO" id="GO:0022857">
    <property type="term" value="F:transmembrane transporter activity"/>
    <property type="evidence" value="ECO:0007669"/>
    <property type="project" value="InterPro"/>
</dbReference>
<keyword evidence="5 7" id="KW-0472">Membrane</keyword>
<dbReference type="InterPro" id="IPR036259">
    <property type="entry name" value="MFS_trans_sf"/>
</dbReference>
<gene>
    <name evidence="8" type="ORF">FSUBG_7346</name>
</gene>
<comment type="subcellular location">
    <subcellularLocation>
        <location evidence="1">Membrane</location>
        <topology evidence="1">Multi-pass membrane protein</topology>
    </subcellularLocation>
</comment>
<organism evidence="8 9">
    <name type="scientific">Gibberella subglutinans</name>
    <name type="common">Fusarium subglutinans</name>
    <dbReference type="NCBI Taxonomy" id="42677"/>
    <lineage>
        <taxon>Eukaryota</taxon>
        <taxon>Fungi</taxon>
        <taxon>Dikarya</taxon>
        <taxon>Ascomycota</taxon>
        <taxon>Pezizomycotina</taxon>
        <taxon>Sordariomycetes</taxon>
        <taxon>Hypocreomycetidae</taxon>
        <taxon>Hypocreales</taxon>
        <taxon>Nectriaceae</taxon>
        <taxon>Fusarium</taxon>
        <taxon>Fusarium fujikuroi species complex</taxon>
    </lineage>
</organism>
<dbReference type="GO" id="GO:0016020">
    <property type="term" value="C:membrane"/>
    <property type="evidence" value="ECO:0007669"/>
    <property type="project" value="UniProtKB-SubCell"/>
</dbReference>
<evidence type="ECO:0000256" key="6">
    <source>
        <dbReference type="ARBA" id="ARBA00023180"/>
    </source>
</evidence>
<evidence type="ECO:0000256" key="3">
    <source>
        <dbReference type="ARBA" id="ARBA00022692"/>
    </source>
</evidence>
<feature type="transmembrane region" description="Helical" evidence="7">
    <location>
        <begin position="51"/>
        <end position="69"/>
    </location>
</feature>
<keyword evidence="9" id="KW-1185">Reference proteome</keyword>
<dbReference type="PANTHER" id="PTHR43791">
    <property type="entry name" value="PERMEASE-RELATED"/>
    <property type="match status" value="1"/>
</dbReference>
<evidence type="ECO:0000256" key="1">
    <source>
        <dbReference type="ARBA" id="ARBA00004141"/>
    </source>
</evidence>
<evidence type="ECO:0000313" key="8">
    <source>
        <dbReference type="EMBL" id="KAF5603123.1"/>
    </source>
</evidence>
<dbReference type="PANTHER" id="PTHR43791:SF12">
    <property type="entry name" value="MAJOR FACILITATOR SUPERFAMILY (MFS) PROFILE DOMAIN-CONTAINING PROTEIN"/>
    <property type="match status" value="1"/>
</dbReference>
<feature type="transmembrane region" description="Helical" evidence="7">
    <location>
        <begin position="185"/>
        <end position="206"/>
    </location>
</feature>
<dbReference type="Gene3D" id="1.20.1250.20">
    <property type="entry name" value="MFS general substrate transporter like domains"/>
    <property type="match status" value="3"/>
</dbReference>
<dbReference type="AlphaFoldDB" id="A0A8H5UYR4"/>
<dbReference type="SUPFAM" id="SSF103473">
    <property type="entry name" value="MFS general substrate transporter"/>
    <property type="match status" value="1"/>
</dbReference>
<keyword evidence="3 7" id="KW-0812">Transmembrane</keyword>
<feature type="transmembrane region" description="Helical" evidence="7">
    <location>
        <begin position="344"/>
        <end position="365"/>
    </location>
</feature>
<reference evidence="8 9" key="1">
    <citation type="submission" date="2020-05" db="EMBL/GenBank/DDBJ databases">
        <title>Identification and distribution of gene clusters putatively required for synthesis of sphingolipid metabolism inhibitors in phylogenetically diverse species of the filamentous fungus Fusarium.</title>
        <authorList>
            <person name="Kim H.-S."/>
            <person name="Busman M."/>
            <person name="Brown D.W."/>
            <person name="Divon H."/>
            <person name="Uhlig S."/>
            <person name="Proctor R.H."/>
        </authorList>
    </citation>
    <scope>NUCLEOTIDE SEQUENCE [LARGE SCALE GENOMIC DNA]</scope>
    <source>
        <strain evidence="8 9">NRRL 66333</strain>
    </source>
</reference>
<evidence type="ECO:0000256" key="5">
    <source>
        <dbReference type="ARBA" id="ARBA00023136"/>
    </source>
</evidence>
<dbReference type="RefSeq" id="XP_036537076.1">
    <property type="nucleotide sequence ID" value="XM_036685642.1"/>
</dbReference>
<protein>
    <submittedName>
        <fullName evidence="8">Tartrate transporter</fullName>
    </submittedName>
</protein>
<dbReference type="FunFam" id="1.20.1250.20:FF:000013">
    <property type="entry name" value="MFS general substrate transporter"/>
    <property type="match status" value="1"/>
</dbReference>
<feature type="transmembrane region" description="Helical" evidence="7">
    <location>
        <begin position="404"/>
        <end position="426"/>
    </location>
</feature>
<evidence type="ECO:0000256" key="7">
    <source>
        <dbReference type="SAM" id="Phobius"/>
    </source>
</evidence>
<evidence type="ECO:0000256" key="4">
    <source>
        <dbReference type="ARBA" id="ARBA00022989"/>
    </source>
</evidence>
<feature type="transmembrane region" description="Helical" evidence="7">
    <location>
        <begin position="320"/>
        <end position="338"/>
    </location>
</feature>
<name>A0A8H5UYR4_GIBSU</name>
<dbReference type="GeneID" id="59320360"/>
<dbReference type="OrthoDB" id="2250022at2759"/>
<feature type="transmembrane region" description="Helical" evidence="7">
    <location>
        <begin position="147"/>
        <end position="173"/>
    </location>
</feature>
<keyword evidence="2" id="KW-0813">Transport</keyword>
<keyword evidence="4 7" id="KW-1133">Transmembrane helix</keyword>
<dbReference type="Pfam" id="PF07690">
    <property type="entry name" value="MFS_1"/>
    <property type="match status" value="1"/>
</dbReference>
<evidence type="ECO:0000256" key="2">
    <source>
        <dbReference type="ARBA" id="ARBA00022448"/>
    </source>
</evidence>
<proteinExistence type="predicted"/>
<comment type="caution">
    <text evidence="8">The sequence shown here is derived from an EMBL/GenBank/DDBJ whole genome shotgun (WGS) entry which is preliminary data.</text>
</comment>